<dbReference type="EMBL" id="LJCR01000356">
    <property type="protein sequence ID" value="KPV53051.1"/>
    <property type="molecule type" value="Genomic_DNA"/>
</dbReference>
<dbReference type="Pfam" id="PF20587">
    <property type="entry name" value="DUF6789"/>
    <property type="match status" value="1"/>
</dbReference>
<sequence>MYRWNPHPALAGALAGLAGGTAMLVLAALLAMVLNQERWLQLKLIASLLLGASATATSGFAASPVLLGLALHLGLAALLGVLFALLMQRAAALPSSLGLPEVAGPLFGLLAWGIIYFAIAPLIVPGVLAIATASLLIQHLVYGAITGLIYSVLHPQSYAQLGSEPGS</sequence>
<comment type="caution">
    <text evidence="2">The sequence shown here is derived from an EMBL/GenBank/DDBJ whole genome shotgun (WGS) entry which is preliminary data.</text>
</comment>
<feature type="transmembrane region" description="Helical" evidence="1">
    <location>
        <begin position="130"/>
        <end position="153"/>
    </location>
</feature>
<proteinExistence type="predicted"/>
<keyword evidence="1" id="KW-0472">Membrane</keyword>
<organism evidence="2 3">
    <name type="scientific">Kouleothrix aurantiaca</name>
    <dbReference type="NCBI Taxonomy" id="186479"/>
    <lineage>
        <taxon>Bacteria</taxon>
        <taxon>Bacillati</taxon>
        <taxon>Chloroflexota</taxon>
        <taxon>Chloroflexia</taxon>
        <taxon>Chloroflexales</taxon>
        <taxon>Roseiflexineae</taxon>
        <taxon>Roseiflexaceae</taxon>
        <taxon>Kouleothrix</taxon>
    </lineage>
</organism>
<keyword evidence="1" id="KW-0812">Transmembrane</keyword>
<accession>A0A0P9F8Y4</accession>
<gene>
    <name evidence="2" type="ORF">SE17_11900</name>
</gene>
<protein>
    <submittedName>
        <fullName evidence="2">Uncharacterized protein</fullName>
    </submittedName>
</protein>
<reference evidence="2 3" key="1">
    <citation type="submission" date="2015-09" db="EMBL/GenBank/DDBJ databases">
        <title>Draft genome sequence of Kouleothrix aurantiaca JCM 19913.</title>
        <authorList>
            <person name="Hemp J."/>
        </authorList>
    </citation>
    <scope>NUCLEOTIDE SEQUENCE [LARGE SCALE GENOMIC DNA]</scope>
    <source>
        <strain evidence="2 3">COM-B</strain>
    </source>
</reference>
<evidence type="ECO:0000313" key="2">
    <source>
        <dbReference type="EMBL" id="KPV53051.1"/>
    </source>
</evidence>
<dbReference type="Proteomes" id="UP000050509">
    <property type="component" value="Unassembled WGS sequence"/>
</dbReference>
<name>A0A0P9F8Y4_9CHLR</name>
<dbReference type="AlphaFoldDB" id="A0A0P9F8Y4"/>
<evidence type="ECO:0000256" key="1">
    <source>
        <dbReference type="SAM" id="Phobius"/>
    </source>
</evidence>
<feature type="transmembrane region" description="Helical" evidence="1">
    <location>
        <begin position="12"/>
        <end position="32"/>
    </location>
</feature>
<feature type="transmembrane region" description="Helical" evidence="1">
    <location>
        <begin position="106"/>
        <end position="124"/>
    </location>
</feature>
<dbReference type="InterPro" id="IPR046739">
    <property type="entry name" value="DUF6789"/>
</dbReference>
<evidence type="ECO:0000313" key="3">
    <source>
        <dbReference type="Proteomes" id="UP000050509"/>
    </source>
</evidence>
<feature type="transmembrane region" description="Helical" evidence="1">
    <location>
        <begin position="69"/>
        <end position="86"/>
    </location>
</feature>
<keyword evidence="1" id="KW-1133">Transmembrane helix</keyword>
<feature type="transmembrane region" description="Helical" evidence="1">
    <location>
        <begin position="44"/>
        <end position="63"/>
    </location>
</feature>
<keyword evidence="3" id="KW-1185">Reference proteome</keyword>